<accession>A0AAN8K1H1</accession>
<dbReference type="PROSITE" id="PS51257">
    <property type="entry name" value="PROKAR_LIPOPROTEIN"/>
    <property type="match status" value="1"/>
</dbReference>
<evidence type="ECO:0000256" key="7">
    <source>
        <dbReference type="ARBA" id="ARBA00023034"/>
    </source>
</evidence>
<dbReference type="EMBL" id="JAZGQO010000006">
    <property type="protein sequence ID" value="KAK6186140.1"/>
    <property type="molecule type" value="Genomic_DNA"/>
</dbReference>
<sequence>MASRFDYRLDLTMLLCRLRKGLFVAFILGFTACYLSTFMKIKSIGRLTVCRKKINDVAFLKVHKCGSTTVSNIIQRFGMRNGLNLVLPDKPHEGHFWVLGSLDDFDWQSIIPLPKGRVYNILSVDTIYNHTMYRTLIPNNPFILGIVRDPVERFISMDFYEGRGIPLVEKYKGDPHIYAHIKGKAETDEVSAIRGMAYDFGLPVAQRNDMASIMSLVELIDVEFNFVMVMEYFDESLVLLKRKLCWETRDVLYIKRNQNTQKKQYALSPEHRRNLRNIQKADVNIYEHFKRIFFKEFNSLGTEGLEEVHNFKNLLRIIGDFCAVKKPLKLTIAATAWNEAFDIDQSECAIMLLNEFELVKKLQDRQRQILYGNKS</sequence>
<dbReference type="GO" id="GO:0009247">
    <property type="term" value="P:glycolipid biosynthetic process"/>
    <property type="evidence" value="ECO:0007669"/>
    <property type="project" value="InterPro"/>
</dbReference>
<comment type="caution">
    <text evidence="11">The sequence shown here is derived from an EMBL/GenBank/DDBJ whole genome shotgun (WGS) entry which is preliminary data.</text>
</comment>
<dbReference type="Gene3D" id="3.40.50.300">
    <property type="entry name" value="P-loop containing nucleotide triphosphate hydrolases"/>
    <property type="match status" value="1"/>
</dbReference>
<keyword evidence="7" id="KW-0333">Golgi apparatus</keyword>
<dbReference type="PANTHER" id="PTHR14647">
    <property type="entry name" value="GALACTOSE-3-O-SULFOTRANSFERASE"/>
    <property type="match status" value="1"/>
</dbReference>
<evidence type="ECO:0000256" key="3">
    <source>
        <dbReference type="ARBA" id="ARBA00022679"/>
    </source>
</evidence>
<organism evidence="11 12">
    <name type="scientific">Patella caerulea</name>
    <name type="common">Rayed Mediterranean limpet</name>
    <dbReference type="NCBI Taxonomy" id="87958"/>
    <lineage>
        <taxon>Eukaryota</taxon>
        <taxon>Metazoa</taxon>
        <taxon>Spiralia</taxon>
        <taxon>Lophotrochozoa</taxon>
        <taxon>Mollusca</taxon>
        <taxon>Gastropoda</taxon>
        <taxon>Patellogastropoda</taxon>
        <taxon>Patelloidea</taxon>
        <taxon>Patellidae</taxon>
        <taxon>Patella</taxon>
    </lineage>
</organism>
<evidence type="ECO:0000256" key="5">
    <source>
        <dbReference type="ARBA" id="ARBA00022968"/>
    </source>
</evidence>
<dbReference type="InterPro" id="IPR009729">
    <property type="entry name" value="Gal-3-0_sulfotransfrase"/>
</dbReference>
<keyword evidence="8 10" id="KW-0472">Membrane</keyword>
<evidence type="ECO:0000256" key="4">
    <source>
        <dbReference type="ARBA" id="ARBA00022692"/>
    </source>
</evidence>
<comment type="similarity">
    <text evidence="2">Belongs to the galactose-3-O-sulfotransferase family.</text>
</comment>
<evidence type="ECO:0000256" key="10">
    <source>
        <dbReference type="SAM" id="Phobius"/>
    </source>
</evidence>
<dbReference type="PANTHER" id="PTHR14647:SF87">
    <property type="entry name" value="PUTATIVE-RELATED"/>
    <property type="match status" value="1"/>
</dbReference>
<name>A0AAN8K1H1_PATCE</name>
<proteinExistence type="inferred from homology"/>
<feature type="transmembrane region" description="Helical" evidence="10">
    <location>
        <begin position="21"/>
        <end position="41"/>
    </location>
</feature>
<dbReference type="Proteomes" id="UP001347796">
    <property type="component" value="Unassembled WGS sequence"/>
</dbReference>
<dbReference type="GO" id="GO:0001733">
    <property type="term" value="F:galactosylceramide sulfotransferase activity"/>
    <property type="evidence" value="ECO:0007669"/>
    <property type="project" value="InterPro"/>
</dbReference>
<evidence type="ECO:0000256" key="9">
    <source>
        <dbReference type="ARBA" id="ARBA00023180"/>
    </source>
</evidence>
<evidence type="ECO:0000256" key="8">
    <source>
        <dbReference type="ARBA" id="ARBA00023136"/>
    </source>
</evidence>
<gene>
    <name evidence="11" type="ORF">SNE40_008237</name>
</gene>
<dbReference type="Pfam" id="PF06990">
    <property type="entry name" value="Gal-3-0_sulfotr"/>
    <property type="match status" value="1"/>
</dbReference>
<reference evidence="11 12" key="1">
    <citation type="submission" date="2024-01" db="EMBL/GenBank/DDBJ databases">
        <title>The genome of the rayed Mediterranean limpet Patella caerulea (Linnaeus, 1758).</title>
        <authorList>
            <person name="Anh-Thu Weber A."/>
            <person name="Halstead-Nussloch G."/>
        </authorList>
    </citation>
    <scope>NUCLEOTIDE SEQUENCE [LARGE SCALE GENOMIC DNA]</scope>
    <source>
        <strain evidence="11">AATW-2023a</strain>
        <tissue evidence="11">Whole specimen</tissue>
    </source>
</reference>
<keyword evidence="4 10" id="KW-0812">Transmembrane</keyword>
<comment type="subcellular location">
    <subcellularLocation>
        <location evidence="1">Golgi apparatus membrane</location>
        <topology evidence="1">Single-pass type II membrane protein</topology>
    </subcellularLocation>
</comment>
<evidence type="ECO:0000256" key="6">
    <source>
        <dbReference type="ARBA" id="ARBA00022989"/>
    </source>
</evidence>
<protein>
    <submittedName>
        <fullName evidence="11">Uncharacterized protein</fullName>
    </submittedName>
</protein>
<dbReference type="InterPro" id="IPR027417">
    <property type="entry name" value="P-loop_NTPase"/>
</dbReference>
<keyword evidence="9" id="KW-0325">Glycoprotein</keyword>
<evidence type="ECO:0000256" key="2">
    <source>
        <dbReference type="ARBA" id="ARBA00008124"/>
    </source>
</evidence>
<evidence type="ECO:0000313" key="11">
    <source>
        <dbReference type="EMBL" id="KAK6186140.1"/>
    </source>
</evidence>
<keyword evidence="6 10" id="KW-1133">Transmembrane helix</keyword>
<keyword evidence="5" id="KW-0735">Signal-anchor</keyword>
<dbReference type="GO" id="GO:0000139">
    <property type="term" value="C:Golgi membrane"/>
    <property type="evidence" value="ECO:0007669"/>
    <property type="project" value="UniProtKB-SubCell"/>
</dbReference>
<keyword evidence="3" id="KW-0808">Transferase</keyword>
<evidence type="ECO:0000313" key="12">
    <source>
        <dbReference type="Proteomes" id="UP001347796"/>
    </source>
</evidence>
<evidence type="ECO:0000256" key="1">
    <source>
        <dbReference type="ARBA" id="ARBA00004323"/>
    </source>
</evidence>
<keyword evidence="12" id="KW-1185">Reference proteome</keyword>
<dbReference type="AlphaFoldDB" id="A0AAN8K1H1"/>
<dbReference type="SUPFAM" id="SSF52540">
    <property type="entry name" value="P-loop containing nucleoside triphosphate hydrolases"/>
    <property type="match status" value="1"/>
</dbReference>